<accession>A0A6G0XYD8</accession>
<reference evidence="6 7" key="1">
    <citation type="submission" date="2019-07" db="EMBL/GenBank/DDBJ databases">
        <title>Genomics analysis of Aphanomyces spp. identifies a new class of oomycete effector associated with host adaptation.</title>
        <authorList>
            <person name="Gaulin E."/>
        </authorList>
    </citation>
    <scope>NUCLEOTIDE SEQUENCE [LARGE SCALE GENOMIC DNA]</scope>
    <source>
        <strain evidence="6 7">ATCC 201684</strain>
    </source>
</reference>
<evidence type="ECO:0000256" key="3">
    <source>
        <dbReference type="ARBA" id="ARBA00023242"/>
    </source>
</evidence>
<evidence type="ECO:0000256" key="1">
    <source>
        <dbReference type="ARBA" id="ARBA00004123"/>
    </source>
</evidence>
<organism evidence="6 7">
    <name type="scientific">Aphanomyces euteiches</name>
    <dbReference type="NCBI Taxonomy" id="100861"/>
    <lineage>
        <taxon>Eukaryota</taxon>
        <taxon>Sar</taxon>
        <taxon>Stramenopiles</taxon>
        <taxon>Oomycota</taxon>
        <taxon>Saprolegniomycetes</taxon>
        <taxon>Saprolegniales</taxon>
        <taxon>Verrucalvaceae</taxon>
        <taxon>Aphanomyces</taxon>
    </lineage>
</organism>
<dbReference type="Proteomes" id="UP000481153">
    <property type="component" value="Unassembled WGS sequence"/>
</dbReference>
<dbReference type="PANTHER" id="PTHR21286:SF0">
    <property type="entry name" value="NUCLEAR PORE COMPLEX PROTEIN NUP160"/>
    <property type="match status" value="1"/>
</dbReference>
<dbReference type="InterPro" id="IPR056535">
    <property type="entry name" value="TPR_NUP160_M"/>
</dbReference>
<keyword evidence="3" id="KW-0539">Nucleus</keyword>
<name>A0A6G0XYD8_9STRA</name>
<feature type="domain" description="NUP160 middle TPR" evidence="5">
    <location>
        <begin position="782"/>
        <end position="1020"/>
    </location>
</feature>
<evidence type="ECO:0000259" key="5">
    <source>
        <dbReference type="Pfam" id="PF23354"/>
    </source>
</evidence>
<comment type="subcellular location">
    <subcellularLocation>
        <location evidence="1">Nucleus</location>
    </subcellularLocation>
</comment>
<evidence type="ECO:0000256" key="2">
    <source>
        <dbReference type="ARBA" id="ARBA00022448"/>
    </source>
</evidence>
<evidence type="ECO:0000259" key="4">
    <source>
        <dbReference type="Pfam" id="PF11715"/>
    </source>
</evidence>
<feature type="domain" description="Nucleoporin Nup120/160 beta-propeller" evidence="4">
    <location>
        <begin position="85"/>
        <end position="515"/>
    </location>
</feature>
<dbReference type="PANTHER" id="PTHR21286">
    <property type="entry name" value="NUCLEAR PORE COMPLEX PROTEIN NUP160"/>
    <property type="match status" value="1"/>
</dbReference>
<comment type="caution">
    <text evidence="6">The sequence shown here is derived from an EMBL/GenBank/DDBJ whole genome shotgun (WGS) entry which is preliminary data.</text>
</comment>
<dbReference type="GO" id="GO:0017056">
    <property type="term" value="F:structural constituent of nuclear pore"/>
    <property type="evidence" value="ECO:0007669"/>
    <property type="project" value="TreeGrafter"/>
</dbReference>
<dbReference type="VEuPathDB" id="FungiDB:AeMF1_011473"/>
<dbReference type="EMBL" id="VJMJ01000001">
    <property type="protein sequence ID" value="KAF0745624.1"/>
    <property type="molecule type" value="Genomic_DNA"/>
</dbReference>
<evidence type="ECO:0000313" key="7">
    <source>
        <dbReference type="Proteomes" id="UP000481153"/>
    </source>
</evidence>
<keyword evidence="2" id="KW-0813">Transport</keyword>
<keyword evidence="7" id="KW-1185">Reference proteome</keyword>
<dbReference type="Pfam" id="PF23354">
    <property type="entry name" value="TPR_NUP160_120_M"/>
    <property type="match status" value="1"/>
</dbReference>
<protein>
    <submittedName>
        <fullName evidence="6">Uncharacterized protein</fullName>
    </submittedName>
</protein>
<sequence>MDGSAASAGLSLQEVPLVYAQKDDDSMIRVRSKFHQTPPYTPPLRVESMAGGRLIGNANFVSYRAIGKQIFLWENTVYDGRPANSQPKSESGSAIAIQLPECAARNGVSIFESADKQVLSVCVVTCAKTVHRFCYKLEPQLSFADAAREEVAYAMTSIPLQTSITSVCWLDECNTVVGADNGSVVALNVGLSIFGHSASSFHEVPLTDHSVLQWVWNGLGLNNNKPQPILAIAPVPDTPNDPDSGATSDTLIVTLSADLVLRVWSYEQQSCLCNQNLRALLESDTVIAQASIRFVGASQRLLIHITSHQPVKTKEIVLFRGELNSRSLDLEVIRRFVVNVEPSVRLVDFTVDATKLYSVWRSASDDFVFVHPLALTGPKIVPGQVVGGMQTFSRRQLDEDNQCDATDLSLIDAYFLQRLFAADRFNEECIRTALGSGGVGPLRRQVADAIHREWLSQDKRHLKESHLVRIDVWKQFVQQCAKHWATENIPLGIAVSIAGSPVLLRRNHMSIFFPSTRSIVSTSPQVHELQTLVVPFFEGYPHSELEQSFHREWNIDIHVDLTAPSLLDTVRKSLHHGLLHTTEPGRALPHLLVRVASLLTGDAAAQIAGLDALVQQLTLFDPAASPNSEAPRDPTLDPVDMSMALHRMSAVVIHDMFTAACSVLYFLALLDDTQPTILAPSMLQHVASALVPRAVSILRTWTYYKWLFAQSSISNGRMVMQDFAQEEDFSRSRLGDAVLALLHSAYENPSLLSHLKETQRHDVLRVVVRFYLQRLGNEEGPEKINCTRLLGDALVADAANEQNNDEAYVAHCLERAVRCYVAVLSMEAAMPTSSSTILYDVTAHLKENIPRSQGRFLVSFLQASLAYARNDAMSEFVWYNLLKASLAEKLYHDALLALHRVVTVATDSEECIRHFVLHLCDAGRLDVITGFSWGAIEDRVEALLIWQAANTHANLTIKRPSQNSVVLHRLLYSFYVKRARYAHAARAMHTLFQRLQVDAFSLEVLRAQRDALLAASNVLKFLEPDHRWFVAHQHEEMQADDPLDVVTAADVDRDLVVVRGKLLLVPVSSMVLSQTSAPEVVSLLLKHLNPECMSAHIELAVAISRAHDLDVKVVVRAVSRDFAFSSGTERHLKQLLTHLHDKNLYLAAIDSLLDHHAAIPEWLRIDAVASGSLAGQAILSLYLKHGVLEESVELATRLIPSTNVSEAAFRDAVANGSQTWIPYTLLDDLLNACTHAIREEESRGNSSYVSTLKATTATLTQSLEGYFKYLKVLDTATAATRRHIQ</sequence>
<proteinExistence type="predicted"/>
<dbReference type="InterPro" id="IPR021717">
    <property type="entry name" value="Nucleoporin_Nup160"/>
</dbReference>
<dbReference type="GO" id="GO:0005643">
    <property type="term" value="C:nuclear pore"/>
    <property type="evidence" value="ECO:0007669"/>
    <property type="project" value="TreeGrafter"/>
</dbReference>
<dbReference type="InterPro" id="IPR059141">
    <property type="entry name" value="Beta-prop_Nup120_160"/>
</dbReference>
<dbReference type="Pfam" id="PF11715">
    <property type="entry name" value="Beta-prop_Nup120_160"/>
    <property type="match status" value="1"/>
</dbReference>
<gene>
    <name evidence="6" type="ORF">Ae201684_000077</name>
</gene>
<evidence type="ECO:0000313" key="6">
    <source>
        <dbReference type="EMBL" id="KAF0745624.1"/>
    </source>
</evidence>